<evidence type="ECO:0000256" key="1">
    <source>
        <dbReference type="SAM" id="MobiDB-lite"/>
    </source>
</evidence>
<protein>
    <submittedName>
        <fullName evidence="2">Uncharacterized protein</fullName>
    </submittedName>
</protein>
<organism evidence="2 3">
    <name type="scientific">Astrephomene gubernaculifera</name>
    <dbReference type="NCBI Taxonomy" id="47775"/>
    <lineage>
        <taxon>Eukaryota</taxon>
        <taxon>Viridiplantae</taxon>
        <taxon>Chlorophyta</taxon>
        <taxon>core chlorophytes</taxon>
        <taxon>Chlorophyceae</taxon>
        <taxon>CS clade</taxon>
        <taxon>Chlamydomonadales</taxon>
        <taxon>Astrephomenaceae</taxon>
        <taxon>Astrephomene</taxon>
    </lineage>
</organism>
<reference evidence="2 3" key="1">
    <citation type="journal article" date="2021" name="Sci. Rep.">
        <title>Genome sequencing of the multicellular alga Astrephomene provides insights into convergent evolution of germ-soma differentiation.</title>
        <authorList>
            <person name="Yamashita S."/>
            <person name="Yamamoto K."/>
            <person name="Matsuzaki R."/>
            <person name="Suzuki S."/>
            <person name="Yamaguchi H."/>
            <person name="Hirooka S."/>
            <person name="Minakuchi Y."/>
            <person name="Miyagishima S."/>
            <person name="Kawachi M."/>
            <person name="Toyoda A."/>
            <person name="Nozaki H."/>
        </authorList>
    </citation>
    <scope>NUCLEOTIDE SEQUENCE [LARGE SCALE GENOMIC DNA]</scope>
    <source>
        <strain evidence="2 3">NIES-4017</strain>
    </source>
</reference>
<feature type="compositionally biased region" description="Low complexity" evidence="1">
    <location>
        <begin position="336"/>
        <end position="348"/>
    </location>
</feature>
<dbReference type="AlphaFoldDB" id="A0AAD3HSN5"/>
<dbReference type="Pfam" id="PF04720">
    <property type="entry name" value="PDDEXK_6"/>
    <property type="match status" value="1"/>
</dbReference>
<evidence type="ECO:0000313" key="2">
    <source>
        <dbReference type="EMBL" id="GFR51427.1"/>
    </source>
</evidence>
<name>A0AAD3HSN5_9CHLO</name>
<keyword evidence="3" id="KW-1185">Reference proteome</keyword>
<dbReference type="EMBL" id="BMAR01000050">
    <property type="protein sequence ID" value="GFR51427.1"/>
    <property type="molecule type" value="Genomic_DNA"/>
</dbReference>
<gene>
    <name evidence="2" type="ORF">Agub_g13716</name>
</gene>
<proteinExistence type="predicted"/>
<comment type="caution">
    <text evidence="2">The sequence shown here is derived from an EMBL/GenBank/DDBJ whole genome shotgun (WGS) entry which is preliminary data.</text>
</comment>
<dbReference type="PANTHER" id="PTHR31579">
    <property type="entry name" value="OS03G0796600 PROTEIN"/>
    <property type="match status" value="1"/>
</dbReference>
<accession>A0AAD3HSN5</accession>
<dbReference type="PANTHER" id="PTHR31579:SF1">
    <property type="entry name" value="OS03G0796600 PROTEIN"/>
    <property type="match status" value="1"/>
</dbReference>
<evidence type="ECO:0000313" key="3">
    <source>
        <dbReference type="Proteomes" id="UP001054857"/>
    </source>
</evidence>
<sequence length="429" mass="45132">MQAPEQRNGLCPVAVAAIGKVQVALQKFVPTQSSLPDMAEWLADGGFLVTLRTGLSVGTECTDYLSILRHSYLICQEGSSGLCIIVDPAFREQFTVAGMPSTSSYAVAVSNLPECFIGTIGTVSALVSLLTGTLHKDAGAIGLELPPWRSKQALLSKWLPRRFSDSVFAPPSQAALHPALRSSVHGLRSNSPVSVNSFSSSQCCVQGGCTSSKASFGACSNASCNTSASLHSEPQTVIRGFREPSFNTIQNRSGNGSSCCTTTRSALSLQLAAATEASRSVQLQAQALWERCLLVAENGLQPQPQSQPQPQLQPQRQPPPLQPLPVIAAGPHPCHSGGSQQSQQTLLSHPKPELQPAAPCFDVQDSAPDQASGTAQQGDGLVVSSAFKRSNSAASLKLRGNGNSLKLQSTTRKMLPRIHTVKLAAVAAC</sequence>
<feature type="compositionally biased region" description="Polar residues" evidence="1">
    <location>
        <begin position="367"/>
        <end position="377"/>
    </location>
</feature>
<dbReference type="InterPro" id="IPR006502">
    <property type="entry name" value="PDDEXK-like"/>
</dbReference>
<feature type="compositionally biased region" description="Low complexity" evidence="1">
    <location>
        <begin position="300"/>
        <end position="315"/>
    </location>
</feature>
<feature type="region of interest" description="Disordered" evidence="1">
    <location>
        <begin position="300"/>
        <end position="378"/>
    </location>
</feature>
<dbReference type="Proteomes" id="UP001054857">
    <property type="component" value="Unassembled WGS sequence"/>
</dbReference>